<organism evidence="1 2">
    <name type="scientific">Dentiscutata heterogama</name>
    <dbReference type="NCBI Taxonomy" id="1316150"/>
    <lineage>
        <taxon>Eukaryota</taxon>
        <taxon>Fungi</taxon>
        <taxon>Fungi incertae sedis</taxon>
        <taxon>Mucoromycota</taxon>
        <taxon>Glomeromycotina</taxon>
        <taxon>Glomeromycetes</taxon>
        <taxon>Diversisporales</taxon>
        <taxon>Gigasporaceae</taxon>
        <taxon>Dentiscutata</taxon>
    </lineage>
</organism>
<keyword evidence="2" id="KW-1185">Reference proteome</keyword>
<dbReference type="EMBL" id="CAJVPU010002580">
    <property type="protein sequence ID" value="CAG8503645.1"/>
    <property type="molecule type" value="Genomic_DNA"/>
</dbReference>
<proteinExistence type="predicted"/>
<evidence type="ECO:0000313" key="1">
    <source>
        <dbReference type="EMBL" id="CAG8503645.1"/>
    </source>
</evidence>
<reference evidence="1" key="1">
    <citation type="submission" date="2021-06" db="EMBL/GenBank/DDBJ databases">
        <authorList>
            <person name="Kallberg Y."/>
            <person name="Tangrot J."/>
            <person name="Rosling A."/>
        </authorList>
    </citation>
    <scope>NUCLEOTIDE SEQUENCE</scope>
    <source>
        <strain evidence="1">IL203A</strain>
    </source>
</reference>
<name>A0ACA9L119_9GLOM</name>
<accession>A0ACA9L119</accession>
<evidence type="ECO:0000313" key="2">
    <source>
        <dbReference type="Proteomes" id="UP000789702"/>
    </source>
</evidence>
<gene>
    <name evidence="1" type="ORF">DHETER_LOCUS3123</name>
</gene>
<protein>
    <submittedName>
        <fullName evidence="1">9_t:CDS:1</fullName>
    </submittedName>
</protein>
<comment type="caution">
    <text evidence="1">The sequence shown here is derived from an EMBL/GenBank/DDBJ whole genome shotgun (WGS) entry which is preliminary data.</text>
</comment>
<dbReference type="Proteomes" id="UP000789702">
    <property type="component" value="Unassembled WGS sequence"/>
</dbReference>
<sequence length="220" mass="25233">MISRDYIHQKKLLDSETDAMSISSISYDNNKMKPSISIETHFVLDCSHPTTVDLPSTTSESIVVNTDSPNSYPYQTTSLSFRTFHLLFPTPTNIFSESPCPTLKPSTVIPIPSLTITDQIITPHHHLNRSTRTKDYSDSSPFDYAIFINLEKDTRYEKREHNRFDRKSFVVLDDNVECDNGNKILINIDVPEKNDQTMITEDCAYGDMYNNYLHVKVNVK</sequence>